<reference evidence="4" key="1">
    <citation type="submission" date="2018-12" db="EMBL/GenBank/DDBJ databases">
        <title>Tengunoibacter tsumagoiensis gen. nov., sp. nov., Dictyobacter kobayashii sp. nov., D. alpinus sp. nov., and D. joshuensis sp. nov. and description of Dictyobacteraceae fam. nov. within the order Ktedonobacterales isolated from Tengu-no-mugimeshi.</title>
        <authorList>
            <person name="Wang C.M."/>
            <person name="Zheng Y."/>
            <person name="Sakai Y."/>
            <person name="Toyoda A."/>
            <person name="Minakuchi Y."/>
            <person name="Abe K."/>
            <person name="Yokota A."/>
            <person name="Yabe S."/>
        </authorList>
    </citation>
    <scope>NUCLEOTIDE SEQUENCE [LARGE SCALE GENOMIC DNA]</scope>
    <source>
        <strain evidence="4">Uno3</strain>
    </source>
</reference>
<name>A0A402A3K2_9CHLR</name>
<keyword evidence="1" id="KW-0677">Repeat</keyword>
<dbReference type="Gene3D" id="1.10.1780.10">
    <property type="entry name" value="Clp, N-terminal domain"/>
    <property type="match status" value="1"/>
</dbReference>
<dbReference type="EMBL" id="BIFR01000001">
    <property type="protein sequence ID" value="GCE13727.1"/>
    <property type="molecule type" value="Genomic_DNA"/>
</dbReference>
<dbReference type="InterPro" id="IPR004176">
    <property type="entry name" value="Clp_R_N"/>
</dbReference>
<evidence type="ECO:0000256" key="1">
    <source>
        <dbReference type="PROSITE-ProRule" id="PRU01251"/>
    </source>
</evidence>
<dbReference type="Proteomes" id="UP000287352">
    <property type="component" value="Unassembled WGS sequence"/>
</dbReference>
<dbReference type="PROSITE" id="PS51903">
    <property type="entry name" value="CLP_R"/>
    <property type="match status" value="1"/>
</dbReference>
<dbReference type="Pfam" id="PF02861">
    <property type="entry name" value="Clp_N"/>
    <property type="match status" value="1"/>
</dbReference>
<dbReference type="OrthoDB" id="157818at2"/>
<dbReference type="InterPro" id="IPR044217">
    <property type="entry name" value="CLPT1/2"/>
</dbReference>
<organism evidence="3 4">
    <name type="scientific">Tengunoibacter tsumagoiensis</name>
    <dbReference type="NCBI Taxonomy" id="2014871"/>
    <lineage>
        <taxon>Bacteria</taxon>
        <taxon>Bacillati</taxon>
        <taxon>Chloroflexota</taxon>
        <taxon>Ktedonobacteria</taxon>
        <taxon>Ktedonobacterales</taxon>
        <taxon>Dictyobacteraceae</taxon>
        <taxon>Tengunoibacter</taxon>
    </lineage>
</organism>
<dbReference type="PANTHER" id="PTHR47016:SF5">
    <property type="entry name" value="CLP DOMAIN SUPERFAMILY PROTEIN"/>
    <property type="match status" value="1"/>
</dbReference>
<dbReference type="RefSeq" id="WP_126581230.1">
    <property type="nucleotide sequence ID" value="NZ_BIFR01000001.1"/>
</dbReference>
<proteinExistence type="predicted"/>
<gene>
    <name evidence="3" type="ORF">KTT_35860</name>
</gene>
<keyword evidence="4" id="KW-1185">Reference proteome</keyword>
<accession>A0A402A3K2</accession>
<evidence type="ECO:0000313" key="3">
    <source>
        <dbReference type="EMBL" id="GCE13727.1"/>
    </source>
</evidence>
<dbReference type="PANTHER" id="PTHR47016">
    <property type="entry name" value="ATP-DEPENDENT CLP PROTEASE ATP-BINDING SUBUNIT CLPT1, CHLOROPLASTIC"/>
    <property type="match status" value="1"/>
</dbReference>
<dbReference type="SUPFAM" id="SSF81923">
    <property type="entry name" value="Double Clp-N motif"/>
    <property type="match status" value="1"/>
</dbReference>
<dbReference type="InterPro" id="IPR036628">
    <property type="entry name" value="Clp_N_dom_sf"/>
</dbReference>
<sequence length="155" mass="17121">MSIDDQALLEKFNESARKILDHAQEEANYFYHNYIGTEHLLLGILHEVETVASVVLKSFGVQLETVRKALEYIVGRGETVVSGPSSITPRTREVIRLAIEEAQRLNAPFVGTEHLLLGLVREGEGIGASILKNLAGNLNRISDKTLEAIAQQKSE</sequence>
<protein>
    <recommendedName>
        <fullName evidence="2">Clp R domain-containing protein</fullName>
    </recommendedName>
</protein>
<comment type="caution">
    <text evidence="3">The sequence shown here is derived from an EMBL/GenBank/DDBJ whole genome shotgun (WGS) entry which is preliminary data.</text>
</comment>
<evidence type="ECO:0000313" key="4">
    <source>
        <dbReference type="Proteomes" id="UP000287352"/>
    </source>
</evidence>
<feature type="domain" description="Clp R" evidence="2">
    <location>
        <begin position="9"/>
        <end position="152"/>
    </location>
</feature>
<evidence type="ECO:0000259" key="2">
    <source>
        <dbReference type="PROSITE" id="PS51903"/>
    </source>
</evidence>
<dbReference type="AlphaFoldDB" id="A0A402A3K2"/>